<reference evidence="1" key="1">
    <citation type="journal article" date="2015" name="Nature">
        <title>Complex archaea that bridge the gap between prokaryotes and eukaryotes.</title>
        <authorList>
            <person name="Spang A."/>
            <person name="Saw J.H."/>
            <person name="Jorgensen S.L."/>
            <person name="Zaremba-Niedzwiedzka K."/>
            <person name="Martijn J."/>
            <person name="Lind A.E."/>
            <person name="van Eijk R."/>
            <person name="Schleper C."/>
            <person name="Guy L."/>
            <person name="Ettema T.J."/>
        </authorList>
    </citation>
    <scope>NUCLEOTIDE SEQUENCE</scope>
</reference>
<name>A0A0F9ARA9_9ZZZZ</name>
<dbReference type="AlphaFoldDB" id="A0A0F9ARA9"/>
<protein>
    <recommendedName>
        <fullName evidence="2">Photosynthesis system II assembly factor Ycf48/Hcf136-like domain-containing protein</fullName>
    </recommendedName>
</protein>
<organism evidence="1">
    <name type="scientific">marine sediment metagenome</name>
    <dbReference type="NCBI Taxonomy" id="412755"/>
    <lineage>
        <taxon>unclassified sequences</taxon>
        <taxon>metagenomes</taxon>
        <taxon>ecological metagenomes</taxon>
    </lineage>
</organism>
<dbReference type="EMBL" id="LAZR01053335">
    <property type="protein sequence ID" value="KKK80974.1"/>
    <property type="molecule type" value="Genomic_DNA"/>
</dbReference>
<feature type="non-terminal residue" evidence="1">
    <location>
        <position position="1"/>
    </location>
</feature>
<gene>
    <name evidence="1" type="ORF">LCGC14_2818130</name>
</gene>
<accession>A0A0F9ARA9</accession>
<sequence>ISNPSAWCKMYHFGRAMALDGSPGDGPNLDGSETLPTLSDPFKSELIAILVDQGLARITTAEVDDLTDIIFLDDPESCNECANGYPGPDQIGYISGASASGTADVLVSSDGGDTWGATSAAPFLTALEAGDYLVWNWISKTQVRLGISRTTADAAAFAEIAYADVDVTAPATTVWTTVDVQGANNEIVDFSLWPQMSGFIDRWYVARGGGDIDLSQDQGDTWAVTFTGTDQINHMAVDPRGNVYAVGAANAILKETAQNGTFAPLVGPSGGGAFTSIAIAKDGTIWAGNGQSLFRNSNDGFSAGGWTSVKDFGANHVVIGINIIENDSQLIQVVVEDGVGGDGDVWRSEDGGGFIREVTDLSNSGYNGFYFSRDNINLGWIAGAADGGTGLIHKLFENATC</sequence>
<evidence type="ECO:0008006" key="2">
    <source>
        <dbReference type="Google" id="ProtNLM"/>
    </source>
</evidence>
<evidence type="ECO:0000313" key="1">
    <source>
        <dbReference type="EMBL" id="KKK80974.1"/>
    </source>
</evidence>
<comment type="caution">
    <text evidence="1">The sequence shown here is derived from an EMBL/GenBank/DDBJ whole genome shotgun (WGS) entry which is preliminary data.</text>
</comment>
<proteinExistence type="predicted"/>
<dbReference type="SUPFAM" id="SSF110296">
    <property type="entry name" value="Oligoxyloglucan reducing end-specific cellobiohydrolase"/>
    <property type="match status" value="1"/>
</dbReference>